<keyword evidence="4" id="KW-1185">Reference proteome</keyword>
<feature type="region of interest" description="Disordered" evidence="2">
    <location>
        <begin position="1"/>
        <end position="39"/>
    </location>
</feature>
<name>A0AAE0ISL0_9PEZI</name>
<feature type="region of interest" description="Disordered" evidence="2">
    <location>
        <begin position="240"/>
        <end position="320"/>
    </location>
</feature>
<reference evidence="3" key="2">
    <citation type="submission" date="2023-06" db="EMBL/GenBank/DDBJ databases">
        <authorList>
            <consortium name="Lawrence Berkeley National Laboratory"/>
            <person name="Haridas S."/>
            <person name="Hensen N."/>
            <person name="Bonometti L."/>
            <person name="Westerberg I."/>
            <person name="Brannstrom I.O."/>
            <person name="Guillou S."/>
            <person name="Cros-Aarteil S."/>
            <person name="Calhoun S."/>
            <person name="Kuo A."/>
            <person name="Mondo S."/>
            <person name="Pangilinan J."/>
            <person name="Riley R."/>
            <person name="Labutti K."/>
            <person name="Andreopoulos B."/>
            <person name="Lipzen A."/>
            <person name="Chen C."/>
            <person name="Yanf M."/>
            <person name="Daum C."/>
            <person name="Ng V."/>
            <person name="Clum A."/>
            <person name="Steindorff A."/>
            <person name="Ohm R."/>
            <person name="Martin F."/>
            <person name="Silar P."/>
            <person name="Natvig D."/>
            <person name="Lalanne C."/>
            <person name="Gautier V."/>
            <person name="Ament-Velasquez S.L."/>
            <person name="Kruys A."/>
            <person name="Hutchinson M.I."/>
            <person name="Powell A.J."/>
            <person name="Barry K."/>
            <person name="Miller A.N."/>
            <person name="Grigoriev I.V."/>
            <person name="Debuchy R."/>
            <person name="Gladieux P."/>
            <person name="Thoren M.H."/>
            <person name="Johannesson H."/>
        </authorList>
    </citation>
    <scope>NUCLEOTIDE SEQUENCE</scope>
    <source>
        <strain evidence="3">CBS 118394</strain>
    </source>
</reference>
<proteinExistence type="predicted"/>
<dbReference type="AlphaFoldDB" id="A0AAE0ISL0"/>
<organism evidence="3 4">
    <name type="scientific">Apodospora peruviana</name>
    <dbReference type="NCBI Taxonomy" id="516989"/>
    <lineage>
        <taxon>Eukaryota</taxon>
        <taxon>Fungi</taxon>
        <taxon>Dikarya</taxon>
        <taxon>Ascomycota</taxon>
        <taxon>Pezizomycotina</taxon>
        <taxon>Sordariomycetes</taxon>
        <taxon>Sordariomycetidae</taxon>
        <taxon>Sordariales</taxon>
        <taxon>Lasiosphaeriaceae</taxon>
        <taxon>Apodospora</taxon>
    </lineage>
</organism>
<sequence length="413" mass="46957">MTSLISDSSVGDWLSDNSPATQSTQTSVESDIGLSTSDPMQPSLGSTWASYLSAQYQSREVAIFRRAVSENFKQIDVSVASLHRDLAGHQALVTAASTEFSERSEQIASELRDMQPLRNSLPTLQLQVTKLREQTSKTISDLSQRLMLAQQRLEGVHDISSRDIRAVQEQYFSALEKIEFLQGELREMREERMSLEEKITTLERRLNAASQERQQLLSEETMQFLGQMQSRRNDLMSLLDRPSLEEKAVERSSDITTELQEREPEAPEQHRDQALYRGGGSLRIYRKRKADGPLRTQAKRTAKSPPPKNAGQNAESQDRDFERVYDEFRNKTHANGARSEGTIIRKFIESIAKPEISRHVQESLTSLLPDHVRKVKGTRQTSGHRCVHISNTLTREEFRAALRLVPSLHGREK</sequence>
<evidence type="ECO:0000313" key="4">
    <source>
        <dbReference type="Proteomes" id="UP001283341"/>
    </source>
</evidence>
<reference evidence="3" key="1">
    <citation type="journal article" date="2023" name="Mol. Phylogenet. Evol.">
        <title>Genome-scale phylogeny and comparative genomics of the fungal order Sordariales.</title>
        <authorList>
            <person name="Hensen N."/>
            <person name="Bonometti L."/>
            <person name="Westerberg I."/>
            <person name="Brannstrom I.O."/>
            <person name="Guillou S."/>
            <person name="Cros-Aarteil S."/>
            <person name="Calhoun S."/>
            <person name="Haridas S."/>
            <person name="Kuo A."/>
            <person name="Mondo S."/>
            <person name="Pangilinan J."/>
            <person name="Riley R."/>
            <person name="LaButti K."/>
            <person name="Andreopoulos B."/>
            <person name="Lipzen A."/>
            <person name="Chen C."/>
            <person name="Yan M."/>
            <person name="Daum C."/>
            <person name="Ng V."/>
            <person name="Clum A."/>
            <person name="Steindorff A."/>
            <person name="Ohm R.A."/>
            <person name="Martin F."/>
            <person name="Silar P."/>
            <person name="Natvig D.O."/>
            <person name="Lalanne C."/>
            <person name="Gautier V."/>
            <person name="Ament-Velasquez S.L."/>
            <person name="Kruys A."/>
            <person name="Hutchinson M.I."/>
            <person name="Powell A.J."/>
            <person name="Barry K."/>
            <person name="Miller A.N."/>
            <person name="Grigoriev I.V."/>
            <person name="Debuchy R."/>
            <person name="Gladieux P."/>
            <person name="Hiltunen Thoren M."/>
            <person name="Johannesson H."/>
        </authorList>
    </citation>
    <scope>NUCLEOTIDE SEQUENCE</scope>
    <source>
        <strain evidence="3">CBS 118394</strain>
    </source>
</reference>
<evidence type="ECO:0000256" key="2">
    <source>
        <dbReference type="SAM" id="MobiDB-lite"/>
    </source>
</evidence>
<dbReference type="EMBL" id="JAUEDM010000001">
    <property type="protein sequence ID" value="KAK3330207.1"/>
    <property type="molecule type" value="Genomic_DNA"/>
</dbReference>
<evidence type="ECO:0000313" key="3">
    <source>
        <dbReference type="EMBL" id="KAK3330207.1"/>
    </source>
</evidence>
<keyword evidence="1" id="KW-0175">Coiled coil</keyword>
<feature type="compositionally biased region" description="Basic and acidic residues" evidence="2">
    <location>
        <begin position="242"/>
        <end position="274"/>
    </location>
</feature>
<comment type="caution">
    <text evidence="3">The sequence shown here is derived from an EMBL/GenBank/DDBJ whole genome shotgun (WGS) entry which is preliminary data.</text>
</comment>
<evidence type="ECO:0000256" key="1">
    <source>
        <dbReference type="SAM" id="Coils"/>
    </source>
</evidence>
<accession>A0AAE0ISL0</accession>
<gene>
    <name evidence="3" type="ORF">B0H66DRAFT_50417</name>
</gene>
<protein>
    <submittedName>
        <fullName evidence="3">Uncharacterized protein</fullName>
    </submittedName>
</protein>
<dbReference type="Proteomes" id="UP001283341">
    <property type="component" value="Unassembled WGS sequence"/>
</dbReference>
<feature type="coiled-coil region" evidence="1">
    <location>
        <begin position="171"/>
        <end position="219"/>
    </location>
</feature>